<evidence type="ECO:0000313" key="1">
    <source>
        <dbReference type="EMBL" id="KAA8497889.1"/>
    </source>
</evidence>
<comment type="caution">
    <text evidence="1">The sequence shown here is derived from an EMBL/GenBank/DDBJ whole genome shotgun (WGS) entry which is preliminary data.</text>
</comment>
<dbReference type="Proteomes" id="UP000324585">
    <property type="component" value="Unassembled WGS sequence"/>
</dbReference>
<protein>
    <submittedName>
        <fullName evidence="1">Uncharacterized protein</fullName>
    </submittedName>
</protein>
<reference evidence="2" key="1">
    <citation type="journal article" date="2019" name="Nat. Commun.">
        <title>Expansion of phycobilisome linker gene families in mesophilic red algae.</title>
        <authorList>
            <person name="Lee J."/>
            <person name="Kim D."/>
            <person name="Bhattacharya D."/>
            <person name="Yoon H.S."/>
        </authorList>
    </citation>
    <scope>NUCLEOTIDE SEQUENCE [LARGE SCALE GENOMIC DNA]</scope>
    <source>
        <strain evidence="2">CCMP 1328</strain>
    </source>
</reference>
<accession>A0A5J4Z1V3</accession>
<name>A0A5J4Z1V3_PORPP</name>
<dbReference type="EMBL" id="VRMN01000001">
    <property type="protein sequence ID" value="KAA8497889.1"/>
    <property type="molecule type" value="Genomic_DNA"/>
</dbReference>
<proteinExistence type="predicted"/>
<dbReference type="AlphaFoldDB" id="A0A5J4Z1V3"/>
<sequence>MAFVTCTSNQVNATRPAGAKSAACSRSMEPFMVVGLLTRRKTVRFAVPEHASADAEHTQCPVVRPGAEKVLEEYGQFLAQQAPEDFAEFVKHPCFYPENALGLCSPI</sequence>
<gene>
    <name evidence="1" type="ORF">FVE85_5474</name>
</gene>
<keyword evidence="2" id="KW-1185">Reference proteome</keyword>
<evidence type="ECO:0000313" key="2">
    <source>
        <dbReference type="Proteomes" id="UP000324585"/>
    </source>
</evidence>
<organism evidence="1 2">
    <name type="scientific">Porphyridium purpureum</name>
    <name type="common">Red alga</name>
    <name type="synonym">Porphyridium cruentum</name>
    <dbReference type="NCBI Taxonomy" id="35688"/>
    <lineage>
        <taxon>Eukaryota</taxon>
        <taxon>Rhodophyta</taxon>
        <taxon>Bangiophyceae</taxon>
        <taxon>Porphyridiales</taxon>
        <taxon>Porphyridiaceae</taxon>
        <taxon>Porphyridium</taxon>
    </lineage>
</organism>